<dbReference type="InterPro" id="IPR045747">
    <property type="entry name" value="CRISPR-assoc_prot_Cas6_N_sf"/>
</dbReference>
<dbReference type="InterPro" id="IPR049435">
    <property type="entry name" value="Cas_Cas6_C"/>
</dbReference>
<evidence type="ECO:0000259" key="5">
    <source>
        <dbReference type="Pfam" id="PF01881"/>
    </source>
</evidence>
<dbReference type="Pfam" id="PF01881">
    <property type="entry name" value="Cas_Cas6_C"/>
    <property type="match status" value="1"/>
</dbReference>
<dbReference type="AlphaFoldDB" id="A0A4Z0W2Q7"/>
<comment type="caution">
    <text evidence="6">The sequence shown here is derived from an EMBL/GenBank/DDBJ whole genome shotgun (WGS) entry which is preliminary data.</text>
</comment>
<dbReference type="Proteomes" id="UP000297288">
    <property type="component" value="Unassembled WGS sequence"/>
</dbReference>
<dbReference type="PANTHER" id="PTHR36984:SF1">
    <property type="entry name" value="CRISPR-ASSOCIATED ENDORIBONUCLEASE CAS6 1"/>
    <property type="match status" value="1"/>
</dbReference>
<evidence type="ECO:0000256" key="2">
    <source>
        <dbReference type="ARBA" id="ARBA00022884"/>
    </source>
</evidence>
<gene>
    <name evidence="6" type="primary">cas6</name>
    <name evidence="6" type="ORF">E4650_04590</name>
</gene>
<dbReference type="Pfam" id="PF21350">
    <property type="entry name" value="Cas6_I-A"/>
    <property type="match status" value="1"/>
</dbReference>
<dbReference type="GO" id="GO:0051607">
    <property type="term" value="P:defense response to virus"/>
    <property type="evidence" value="ECO:0007669"/>
    <property type="project" value="UniProtKB-KW"/>
</dbReference>
<dbReference type="InterPro" id="IPR010156">
    <property type="entry name" value="CRISPR-assoc_prot_Cas6"/>
</dbReference>
<evidence type="ECO:0000256" key="1">
    <source>
        <dbReference type="ARBA" id="ARBA00005937"/>
    </source>
</evidence>
<organism evidence="6 7">
    <name type="scientific">Geotoga petraea</name>
    <dbReference type="NCBI Taxonomy" id="28234"/>
    <lineage>
        <taxon>Bacteria</taxon>
        <taxon>Thermotogati</taxon>
        <taxon>Thermotogota</taxon>
        <taxon>Thermotogae</taxon>
        <taxon>Petrotogales</taxon>
        <taxon>Petrotogaceae</taxon>
        <taxon>Geotoga</taxon>
    </lineage>
</organism>
<dbReference type="EMBL" id="SRME01000002">
    <property type="protein sequence ID" value="TGG88323.1"/>
    <property type="molecule type" value="Genomic_DNA"/>
</dbReference>
<evidence type="ECO:0000256" key="3">
    <source>
        <dbReference type="ARBA" id="ARBA00023118"/>
    </source>
</evidence>
<comment type="similarity">
    <text evidence="1">Belongs to the CRISPR-associated protein Cas6/Cse3/CasE family.</text>
</comment>
<feature type="domain" description="CRISPR associated protein Cas6 C-terminal" evidence="5">
    <location>
        <begin position="143"/>
        <end position="262"/>
    </location>
</feature>
<evidence type="ECO:0000313" key="6">
    <source>
        <dbReference type="EMBL" id="TGG88323.1"/>
    </source>
</evidence>
<dbReference type="CDD" id="cd21140">
    <property type="entry name" value="Cas6_I-like"/>
    <property type="match status" value="1"/>
</dbReference>
<dbReference type="GO" id="GO:0003723">
    <property type="term" value="F:RNA binding"/>
    <property type="evidence" value="ECO:0007669"/>
    <property type="project" value="UniProtKB-KW"/>
</dbReference>
<evidence type="ECO:0000256" key="4">
    <source>
        <dbReference type="PIRSR" id="PIRSR005054-1"/>
    </source>
</evidence>
<evidence type="ECO:0000313" key="7">
    <source>
        <dbReference type="Proteomes" id="UP000297288"/>
    </source>
</evidence>
<proteinExistence type="inferred from homology"/>
<protein>
    <submittedName>
        <fullName evidence="6">CRISPR-associated endoribonuclease Cas6</fullName>
    </submittedName>
</protein>
<feature type="site" description="Transition state stabilizer" evidence="4">
    <location>
        <position position="74"/>
    </location>
</feature>
<dbReference type="PIRSF" id="PIRSF005054">
    <property type="entry name" value="PF1131"/>
    <property type="match status" value="1"/>
</dbReference>
<name>A0A4Z0W2Q7_9BACT</name>
<sequence>MLFLNKIVKYKNVKFGLGGFLMVIKLEFKPVNNEMVDLPVHYNRPLQGMFYNLMSDAIPEYHDDGTLIDNKKLKLFTFSRIYPLSSFKVEHKRMKFYGSFVVYFASPMQEIIDAIFKSIESEEVFRVERNYFTLKKTEMVIETTNETLLVKTLSPITTYSTIILPNGNRYTHYFSPYSTDFKKLVEENLKRKANALGIETKRKCLSIEPYGITEKNEKLLFYKGIIIKGWTGYFKLKGNKELISLTLNSGLGAKNAQGFGMVIPADKDNYTTQLSQEEKFAFR</sequence>
<keyword evidence="3" id="KW-0051">Antiviral defense</keyword>
<reference evidence="6 7" key="1">
    <citation type="submission" date="2019-04" db="EMBL/GenBank/DDBJ databases">
        <title>Draft genome sequence data and analysis of a Fermenting Bacterium, Geotoga petraea strain HO-Geo1, isolated from heavy-oil petroleum reservoir in Russia.</title>
        <authorList>
            <person name="Grouzdev D.S."/>
            <person name="Semenova E.M."/>
            <person name="Sokolova D.S."/>
            <person name="Tourova T.P."/>
            <person name="Poltaraus A.B."/>
            <person name="Nazina T.N."/>
        </authorList>
    </citation>
    <scope>NUCLEOTIDE SEQUENCE [LARGE SCALE GENOMIC DNA]</scope>
    <source>
        <strain evidence="6 7">HO-Geo1</strain>
    </source>
</reference>
<keyword evidence="2" id="KW-0694">RNA-binding</keyword>
<dbReference type="GO" id="GO:0016788">
    <property type="term" value="F:hydrolase activity, acting on ester bonds"/>
    <property type="evidence" value="ECO:0007669"/>
    <property type="project" value="InterPro"/>
</dbReference>
<dbReference type="Gene3D" id="3.30.70.1890">
    <property type="match status" value="1"/>
</dbReference>
<accession>A0A4Z0W2Q7</accession>
<dbReference type="OrthoDB" id="9797488at2"/>
<dbReference type="NCBIfam" id="TIGR01877">
    <property type="entry name" value="cas_cas6"/>
    <property type="match status" value="1"/>
</dbReference>
<dbReference type="PANTHER" id="PTHR36984">
    <property type="entry name" value="CRISPR-ASSOCIATED ENDORIBONUCLEASE CAS6 1"/>
    <property type="match status" value="1"/>
</dbReference>
<dbReference type="Gene3D" id="3.30.70.1900">
    <property type="match status" value="1"/>
</dbReference>